<evidence type="ECO:0000313" key="2">
    <source>
        <dbReference type="Proteomes" id="UP000244093"/>
    </source>
</evidence>
<proteinExistence type="predicted"/>
<evidence type="ECO:0008006" key="3">
    <source>
        <dbReference type="Google" id="ProtNLM"/>
    </source>
</evidence>
<dbReference type="Gene3D" id="3.40.50.450">
    <property type="match status" value="1"/>
</dbReference>
<accession>A0A2R7Y8U5</accession>
<dbReference type="SUPFAM" id="SSF102405">
    <property type="entry name" value="MCP/YpsA-like"/>
    <property type="match status" value="1"/>
</dbReference>
<dbReference type="EMBL" id="NBVN01000001">
    <property type="protein sequence ID" value="PUA33945.1"/>
    <property type="molecule type" value="Genomic_DNA"/>
</dbReference>
<comment type="caution">
    <text evidence="1">The sequence shown here is derived from an EMBL/GenBank/DDBJ whole genome shotgun (WGS) entry which is preliminary data.</text>
</comment>
<dbReference type="Proteomes" id="UP000244093">
    <property type="component" value="Unassembled WGS sequence"/>
</dbReference>
<name>A0A2R7Y8U5_9CREN</name>
<dbReference type="Pfam" id="PF18306">
    <property type="entry name" value="LDcluster4"/>
    <property type="match status" value="1"/>
</dbReference>
<protein>
    <recommendedName>
        <fullName evidence="3">LOG family protein</fullName>
    </recommendedName>
</protein>
<sequence>MKYVGIAAHSKDVSEDLKAKASVFLRELRSKCPNDVALVVGGYWGLMKFVVDEGLSLGFNVVVLPPIEQEDVEFPEKVFVIKTGTSYRVRSVFLARTSDALVVLGGGAGCMQELVTAYTEGKPIFALVGTGMPTDVVVNLPEYLDDRHLAPIKKYLNPVELTSELCRTISERKGRKPLVKHG</sequence>
<dbReference type="InterPro" id="IPR041164">
    <property type="entry name" value="LDcluster4"/>
</dbReference>
<dbReference type="AlphaFoldDB" id="A0A2R7Y8U5"/>
<evidence type="ECO:0000313" key="1">
    <source>
        <dbReference type="EMBL" id="PUA33945.1"/>
    </source>
</evidence>
<reference evidence="1 2" key="1">
    <citation type="journal article" date="2018" name="Syst. Appl. Microbiol.">
        <title>A new symbiotic nanoarchaeote (Candidatus Nanoclepta minutus) and its host (Zestosphaera tikiterensis gen. nov., sp. nov.) from a New Zealand hot spring.</title>
        <authorList>
            <person name="St John E."/>
            <person name="Liu Y."/>
            <person name="Podar M."/>
            <person name="Stott M.B."/>
            <person name="Meneghin J."/>
            <person name="Chen Z."/>
            <person name="Lagutin K."/>
            <person name="Mitchell K."/>
            <person name="Reysenbach A.L."/>
        </authorList>
    </citation>
    <scope>NUCLEOTIDE SEQUENCE [LARGE SCALE GENOMIC DNA]</scope>
    <source>
        <strain evidence="1">NZ3</strain>
    </source>
</reference>
<organism evidence="1 2">
    <name type="scientific">Zestosphaera tikiterensis</name>
    <dbReference type="NCBI Taxonomy" id="1973259"/>
    <lineage>
        <taxon>Archaea</taxon>
        <taxon>Thermoproteota</taxon>
        <taxon>Thermoprotei</taxon>
        <taxon>Desulfurococcales</taxon>
        <taxon>Desulfurococcaceae</taxon>
        <taxon>Zestosphaera</taxon>
    </lineage>
</organism>
<gene>
    <name evidence="1" type="ORF">B7O98_00560</name>
</gene>